<reference evidence="3" key="1">
    <citation type="journal article" date="2018" name="Nat. Commun.">
        <title>Diversity and evolution of the emerging Pandoraviridae family.</title>
        <authorList>
            <person name="Legendre M."/>
            <person name="Fabre E."/>
            <person name="Poirot O."/>
            <person name="Jeudy S."/>
            <person name="Lartigue A."/>
            <person name="Alempic J.M."/>
            <person name="Beucher L."/>
            <person name="Philippe N."/>
            <person name="Bertaux L."/>
            <person name="Christo-Foroux E."/>
            <person name="Labadie K."/>
            <person name="Coute Y."/>
            <person name="Abergel C."/>
            <person name="Claverie J.M."/>
        </authorList>
    </citation>
    <scope>NUCLEOTIDE SEQUENCE [LARGE SCALE GENOMIC DNA]</scope>
    <source>
        <strain evidence="3">Quercus</strain>
    </source>
</reference>
<feature type="region of interest" description="Disordered" evidence="2">
    <location>
        <begin position="671"/>
        <end position="690"/>
    </location>
</feature>
<dbReference type="Proteomes" id="UP000248852">
    <property type="component" value="Segment"/>
</dbReference>
<accession>A0A2U7U8Y0</accession>
<dbReference type="GeneID" id="36844034"/>
<dbReference type="EMBL" id="MG011689">
    <property type="protein sequence ID" value="AVK74893.1"/>
    <property type="molecule type" value="Genomic_DNA"/>
</dbReference>
<organism evidence="3">
    <name type="scientific">Pandoravirus quercus</name>
    <dbReference type="NCBI Taxonomy" id="2107709"/>
    <lineage>
        <taxon>Viruses</taxon>
        <taxon>Pandoravirus</taxon>
    </lineage>
</organism>
<evidence type="ECO:0000256" key="1">
    <source>
        <dbReference type="SAM" id="Coils"/>
    </source>
</evidence>
<evidence type="ECO:0000256" key="2">
    <source>
        <dbReference type="SAM" id="MobiDB-lite"/>
    </source>
</evidence>
<feature type="region of interest" description="Disordered" evidence="2">
    <location>
        <begin position="231"/>
        <end position="261"/>
    </location>
</feature>
<feature type="region of interest" description="Disordered" evidence="2">
    <location>
        <begin position="562"/>
        <end position="640"/>
    </location>
</feature>
<feature type="coiled-coil region" evidence="1">
    <location>
        <begin position="264"/>
        <end position="323"/>
    </location>
</feature>
<protein>
    <submittedName>
        <fullName evidence="3">Uncharacterized protein</fullName>
    </submittedName>
</protein>
<gene>
    <name evidence="3" type="ORF">pqer_cds_471</name>
</gene>
<feature type="compositionally biased region" description="Basic residues" evidence="2">
    <location>
        <begin position="231"/>
        <end position="240"/>
    </location>
</feature>
<feature type="compositionally biased region" description="Basic and acidic residues" evidence="2">
    <location>
        <begin position="599"/>
        <end position="615"/>
    </location>
</feature>
<proteinExistence type="predicted"/>
<keyword evidence="1" id="KW-0175">Coiled coil</keyword>
<evidence type="ECO:0000313" key="3">
    <source>
        <dbReference type="EMBL" id="AVK74893.1"/>
    </source>
</evidence>
<name>A0A2U7U8Y0_9VIRU</name>
<dbReference type="RefSeq" id="YP_009483162.1">
    <property type="nucleotide sequence ID" value="NC_037667.1"/>
</dbReference>
<dbReference type="KEGG" id="vg:36844034"/>
<sequence length="778" mass="81842">MEAPTSATAATTLYDRNNPALGAAVGYLGSARPGGLYRIALAPDPETPPGAIVEFPYRLATVIGGQYYFVLDPAAARDPEQAAFMRAYMNEPGVTLALGQDAYTLPVRAVAAPGGGGGVRLVARTRPAGVSPDNRYYIGRSTEIDTVRRIDGAAAAAPAAEPIQAQPLTAVDRADLIALNPFPAPSEREQREQQRRRIAAAGPRTLGQLVAASQQTKAAKRQAWTDRFTRPRRGRGRKVGGARSDVGGIGGVRLGREESSAEPIEDAEALAAYKQDRAAQLQRSVEWVQSRQQRQAQIAAGLLEEAQARASEEARVRAQAEVEAMGGAIPATRLAAEIRHRRAEIARALVDQAAVDAIQRQAAVQAQADTDAAIREQVEREVGAGLFHTIPRARGRRPATAAAAPVNVPAMVPTAAASTSLATAVPPEINVQPQPAMASSVQPTAEATARSRRNSDAAVRAAAMSVFQDTVAQRLAHLPDDSPAIRDIIAEWSAATRSNPAGLTPAMLRERAVQWWASQRWADVPPAERARYAEGAKARADSDAIVAAEAAVRHRIEESAAAAGMPGPLASGTVTPAAAQRRRRRQEAEGEEVQGEVTLSERRLPEPEQAKREAQRAAAAAPPTKRLRRGPMLAPGPPPVAVRTAAGDLVEVPRPALAPVPQPVAAGLLPAPMGIPSQTTTSRQPARGFGAAPARVPLPLGVSRLSVPGGGLLGRVASAPSPLSTTLIARQTAGTVSQRAAPTPAEDVALRLRQLAETQAERGAALQRQTALQWARGM</sequence>